<dbReference type="Gene3D" id="1.10.3090.10">
    <property type="entry name" value="cca-adding enzyme, domain 2"/>
    <property type="match status" value="1"/>
</dbReference>
<dbReference type="EMBL" id="LAZR01062718">
    <property type="protein sequence ID" value="KKK60945.1"/>
    <property type="molecule type" value="Genomic_DNA"/>
</dbReference>
<sequence>AKLILRDNIFGTPQQDVLRRDFTINGLFYDVGVQTVIDYVGGYLDLEKKILRTIGDAKIRFIQDPVRMIRLLKFKARFDFEIAEKTFLALQENKGEILKSSPARILEEFFKMLESGAATNFFYLLTKHEVLDLLTPTLSRFFKEEKLSYDLIKVVDNFIKKNHPKALDRSILISSMIFYILEKRLQTDYIDKKIFFHLGIIAIEAKRVIDDVFRPFFHISKKMKAQIVSILVNQFRIFPLIKSKRTRIRIPRDPFFDLALDFFNLRCQINPELTNIYTQWREKFIESHSKKRKFFKRKNAKI</sequence>
<evidence type="ECO:0000259" key="3">
    <source>
        <dbReference type="Pfam" id="PF01743"/>
    </source>
</evidence>
<feature type="domain" description="Poly A polymerase head" evidence="3">
    <location>
        <begin position="12"/>
        <end position="52"/>
    </location>
</feature>
<dbReference type="GO" id="GO:0003723">
    <property type="term" value="F:RNA binding"/>
    <property type="evidence" value="ECO:0007669"/>
    <property type="project" value="InterPro"/>
</dbReference>
<accession>A0A0F8XIP8</accession>
<evidence type="ECO:0000256" key="1">
    <source>
        <dbReference type="ARBA" id="ARBA00022679"/>
    </source>
</evidence>
<dbReference type="InterPro" id="IPR052191">
    <property type="entry name" value="tRNA_ntf/polyA_polymerase_I"/>
</dbReference>
<dbReference type="PANTHER" id="PTHR43051:SF1">
    <property type="entry name" value="POLYNUCLEOTIDE ADENYLYLTRANSFERASE FAMILY PROTEIN"/>
    <property type="match status" value="1"/>
</dbReference>
<dbReference type="Gene3D" id="3.30.460.10">
    <property type="entry name" value="Beta Polymerase, domain 2"/>
    <property type="match status" value="1"/>
</dbReference>
<keyword evidence="1" id="KW-0808">Transferase</keyword>
<organism evidence="5">
    <name type="scientific">marine sediment metagenome</name>
    <dbReference type="NCBI Taxonomy" id="412755"/>
    <lineage>
        <taxon>unclassified sequences</taxon>
        <taxon>metagenomes</taxon>
        <taxon>ecological metagenomes</taxon>
    </lineage>
</organism>
<dbReference type="InterPro" id="IPR032828">
    <property type="entry name" value="PolyA_RNA-bd"/>
</dbReference>
<dbReference type="SUPFAM" id="SSF81301">
    <property type="entry name" value="Nucleotidyltransferase"/>
    <property type="match status" value="1"/>
</dbReference>
<dbReference type="SUPFAM" id="SSF81891">
    <property type="entry name" value="Poly A polymerase C-terminal region-like"/>
    <property type="match status" value="1"/>
</dbReference>
<dbReference type="Pfam" id="PF01743">
    <property type="entry name" value="PolyA_pol"/>
    <property type="match status" value="1"/>
</dbReference>
<comment type="caution">
    <text evidence="5">The sequence shown here is derived from an EMBL/GenBank/DDBJ whole genome shotgun (WGS) entry which is preliminary data.</text>
</comment>
<evidence type="ECO:0000256" key="2">
    <source>
        <dbReference type="ARBA" id="ARBA00022741"/>
    </source>
</evidence>
<dbReference type="AlphaFoldDB" id="A0A0F8XIP8"/>
<dbReference type="GO" id="GO:0016779">
    <property type="term" value="F:nucleotidyltransferase activity"/>
    <property type="evidence" value="ECO:0007669"/>
    <property type="project" value="InterPro"/>
</dbReference>
<feature type="domain" description="tRNA nucleotidyltransferase/poly(A) polymerase RNA and SrmB- binding" evidence="4">
    <location>
        <begin position="79"/>
        <end position="139"/>
    </location>
</feature>
<reference evidence="5" key="1">
    <citation type="journal article" date="2015" name="Nature">
        <title>Complex archaea that bridge the gap between prokaryotes and eukaryotes.</title>
        <authorList>
            <person name="Spang A."/>
            <person name="Saw J.H."/>
            <person name="Jorgensen S.L."/>
            <person name="Zaremba-Niedzwiedzka K."/>
            <person name="Martijn J."/>
            <person name="Lind A.E."/>
            <person name="van Eijk R."/>
            <person name="Schleper C."/>
            <person name="Guy L."/>
            <person name="Ettema T.J."/>
        </authorList>
    </citation>
    <scope>NUCLEOTIDE SEQUENCE</scope>
</reference>
<name>A0A0F8XIP8_9ZZZZ</name>
<evidence type="ECO:0000313" key="5">
    <source>
        <dbReference type="EMBL" id="KKK60945.1"/>
    </source>
</evidence>
<keyword evidence="2" id="KW-0547">Nucleotide-binding</keyword>
<dbReference type="GO" id="GO:0006396">
    <property type="term" value="P:RNA processing"/>
    <property type="evidence" value="ECO:0007669"/>
    <property type="project" value="InterPro"/>
</dbReference>
<dbReference type="InterPro" id="IPR043519">
    <property type="entry name" value="NT_sf"/>
</dbReference>
<proteinExistence type="predicted"/>
<dbReference type="PANTHER" id="PTHR43051">
    <property type="entry name" value="POLYNUCLEOTIDE ADENYLYLTRANSFERASE FAMILY PROTEIN"/>
    <property type="match status" value="1"/>
</dbReference>
<evidence type="ECO:0008006" key="6">
    <source>
        <dbReference type="Google" id="ProtNLM"/>
    </source>
</evidence>
<dbReference type="GO" id="GO:0000166">
    <property type="term" value="F:nucleotide binding"/>
    <property type="evidence" value="ECO:0007669"/>
    <property type="project" value="UniProtKB-KW"/>
</dbReference>
<dbReference type="InterPro" id="IPR002646">
    <property type="entry name" value="PolA_pol_head_dom"/>
</dbReference>
<feature type="non-terminal residue" evidence="5">
    <location>
        <position position="1"/>
    </location>
</feature>
<gene>
    <name evidence="5" type="ORF">LCGC14_3019280</name>
</gene>
<dbReference type="Pfam" id="PF12627">
    <property type="entry name" value="PolyA_pol_RNAbd"/>
    <property type="match status" value="1"/>
</dbReference>
<protein>
    <recommendedName>
        <fullName evidence="6">Poly A polymerase head domain-containing protein</fullName>
    </recommendedName>
</protein>
<evidence type="ECO:0000259" key="4">
    <source>
        <dbReference type="Pfam" id="PF12627"/>
    </source>
</evidence>